<organism evidence="2 3">
    <name type="scientific">Pontibacter toksunensis</name>
    <dbReference type="NCBI Taxonomy" id="1332631"/>
    <lineage>
        <taxon>Bacteria</taxon>
        <taxon>Pseudomonadati</taxon>
        <taxon>Bacteroidota</taxon>
        <taxon>Cytophagia</taxon>
        <taxon>Cytophagales</taxon>
        <taxon>Hymenobacteraceae</taxon>
        <taxon>Pontibacter</taxon>
    </lineage>
</organism>
<keyword evidence="1" id="KW-0732">Signal</keyword>
<protein>
    <submittedName>
        <fullName evidence="2">Uncharacterized protein</fullName>
    </submittedName>
</protein>
<gene>
    <name evidence="2" type="ORF">ACFS7Z_10245</name>
</gene>
<name>A0ABW6BUH0_9BACT</name>
<feature type="chain" id="PRO_5047502964" evidence="1">
    <location>
        <begin position="18"/>
        <end position="67"/>
    </location>
</feature>
<reference evidence="3" key="1">
    <citation type="journal article" date="2019" name="Int. J. Syst. Evol. Microbiol.">
        <title>The Global Catalogue of Microorganisms (GCM) 10K type strain sequencing project: providing services to taxonomists for standard genome sequencing and annotation.</title>
        <authorList>
            <consortium name="The Broad Institute Genomics Platform"/>
            <consortium name="The Broad Institute Genome Sequencing Center for Infectious Disease"/>
            <person name="Wu L."/>
            <person name="Ma J."/>
        </authorList>
    </citation>
    <scope>NUCLEOTIDE SEQUENCE [LARGE SCALE GENOMIC DNA]</scope>
    <source>
        <strain evidence="3">KCTC 23984</strain>
    </source>
</reference>
<proteinExistence type="predicted"/>
<dbReference type="EMBL" id="JBHUOX010000006">
    <property type="protein sequence ID" value="MFD3000741.1"/>
    <property type="molecule type" value="Genomic_DNA"/>
</dbReference>
<evidence type="ECO:0000313" key="3">
    <source>
        <dbReference type="Proteomes" id="UP001597641"/>
    </source>
</evidence>
<dbReference type="Proteomes" id="UP001597641">
    <property type="component" value="Unassembled WGS sequence"/>
</dbReference>
<evidence type="ECO:0000256" key="1">
    <source>
        <dbReference type="SAM" id="SignalP"/>
    </source>
</evidence>
<evidence type="ECO:0000313" key="2">
    <source>
        <dbReference type="EMBL" id="MFD3000741.1"/>
    </source>
</evidence>
<comment type="caution">
    <text evidence="2">The sequence shown here is derived from an EMBL/GenBank/DDBJ whole genome shotgun (WGS) entry which is preliminary data.</text>
</comment>
<feature type="signal peptide" evidence="1">
    <location>
        <begin position="1"/>
        <end position="17"/>
    </location>
</feature>
<keyword evidence="3" id="KW-1185">Reference proteome</keyword>
<accession>A0ABW6BUH0</accession>
<sequence length="67" mass="7052">MKILVLLFASFFGFGLAVQNTVRVDAPAKVAVNQVEITSPVLEQPVMDVLLDTVEVTVAAPAAVALN</sequence>
<dbReference type="RefSeq" id="WP_377484077.1">
    <property type="nucleotide sequence ID" value="NZ_JBHUOX010000006.1"/>
</dbReference>